<feature type="compositionally biased region" description="Gly residues" evidence="2">
    <location>
        <begin position="1313"/>
        <end position="1322"/>
    </location>
</feature>
<keyword evidence="1" id="KW-0106">Calcium</keyword>
<keyword evidence="5" id="KW-1185">Reference proteome</keyword>
<sequence>MTNVSTGDFQLTGTASGTISSVAYDSASGTRGSVALVTVTNVSGDGTLRLDLKSSGTGIQDARGNAISGGYTGGTAHTVDTVAPQVQSIVRQTPASEQTNADSLVFRVAFDETVQDVAAADFTATGTTATVSAVSTVNGSTYDVTVSGGDLANLDGAVGLNLSGSADLTDTAGNTIQAGEPGTDQTYTLDNSPPAVPSVPDLDAASDTGAADDDDHTNDTTPTLTGTAEAGVTVTLYSSISGNVGTATANGGGAWSITASALADGTHTFTTTATDAVGNESAASAGLDVVVDGSGPVFTSSDAPSVVENTTDILTVGATDATGPVNFAITGGANQELFALDETTAALSFTAGQTYVHGGDNDREVEVTATDAFGQTTAQTITVTITDTPNEAPTFTGLDGTPTFTEGGSAVILDGDVTISDTELDARNAGAGYAGASLTIARSGGANTDDVFSIQTGGRLTVAGNDISSGNVFATLDTTTTAGQVTVSFTDANGTTPTTALVNEVMQAIRYENASGDPPASVDLAWTFADGNSGPGDQGAGDAPGTGSGAVTVTISSVNQAPTLSATEDNPTFTEGGGGASLFSSANADAGEPGDSFAGLTLTVSNVTDGAAEILSIDGTDVALTDANSVAVAGGTAAVSLSGTTATVTITGMGLSPTAFKTLVNGLAYRNTSDDPTTASDRVVTITAVQDSGGTANGGADSTTTAIASTVSLTPVNDPPEVGSVFGETATLVAGGGAQNVALLDDATVSNPDSADYDGGSLTVVQNIGTANGSWGLDGTTATSDGNGTVAAGETIAVDGVSIGTVHATDDGQGGNTLQVSFTAGATSANIQTLLQALTYDAPATGGAGDWLGDQVFSLTLNDGDGTANGGDQDAAGPFTITVTQNPPVIDNLNGDTTTADKGATVAFDLNSDATVTDADSYDFDDGALTLSRTSSLAGDFSLDTSKATSGADGVIEASDSIKVEVSGVSVAIGVVNTGADGQGTNGLTIDLNGNATPVHVATLLQALQYTSSDGGAHRFDVTLSDGALLGGATSAVSTVTITVQDEPVNTVPGAQIAVDGTAKAITGVSVADADSATLTTTVSVNPGDGTLTASGGGTITGAGTESLQIQGSVAQVNTALATLSYTPAVNSTGVKILTVETTDGTYTDTDTIDVTVSDRPSIANLNGDRQTLTAVATLPLDLGGDAAVTDADSTDFDGGTLTIARAGTAAAGAFSLDGTTAKAGGDGALANTEIVSVGGTDIGTVSSAGQGTNDLVIDLTASAKPALVGTLVQNILFTPDSVTTHSFDVTLSDGDGTTSDAARVTFAPPAPTGGGGGGGTPSGRDETPDKPADETMDESGSRLITLEPGDSSSEHILTGSDATPVVAAGLPAGVGLICSSSPAPQAPSSAITDLSARIANSGAQGQDDMAKTGQAFLSSLPDDARVCVSAVTLALEGETAPGAPIVISDAVPGDGITEAMVIDVSGLPPGTELRLDGIDFAVIIGSATVTGGEGANIVVGDGGSQSIVLGPDDDILDGGAGDDQVGSEGGDDILIGGLGNDTITGGSGIDTAEYAGASTDALIRRDASVTVTDAGGTDSIGEDVELLAFVENRAVTLVRPEGNAIAAGVGFDPEFYLAQNPDVAAAVAIGQFANGAEHFAQFGLLEGRPGNALFDNDAYLAMNPDVAAAVASGMFASAEQHYALYGAGEGRDPSGWFDASAYLEANPDVAAAGMPALEHFIAWGAAEGRMGFVLDDALLVA</sequence>
<dbReference type="InterPro" id="IPR011049">
    <property type="entry name" value="Serralysin-like_metalloprot_C"/>
</dbReference>
<dbReference type="SUPFAM" id="SSF51120">
    <property type="entry name" value="beta-Roll"/>
    <property type="match status" value="1"/>
</dbReference>
<gene>
    <name evidence="4" type="ORF">Thi970DRAFT_03719</name>
</gene>
<dbReference type="GO" id="GO:0005509">
    <property type="term" value="F:calcium ion binding"/>
    <property type="evidence" value="ECO:0007669"/>
    <property type="project" value="InterPro"/>
</dbReference>
<dbReference type="eggNOG" id="COG3210">
    <property type="taxonomic scope" value="Bacteria"/>
</dbReference>
<dbReference type="PRINTS" id="PR00313">
    <property type="entry name" value="CABNDNGRPT"/>
</dbReference>
<dbReference type="HOGENOM" id="CLU_239640_0_0_6"/>
<evidence type="ECO:0000313" key="5">
    <source>
        <dbReference type="Proteomes" id="UP000002964"/>
    </source>
</evidence>
<dbReference type="EMBL" id="JH603170">
    <property type="protein sequence ID" value="EIC20103.1"/>
    <property type="molecule type" value="Genomic_DNA"/>
</dbReference>
<dbReference type="PROSITE" id="PS50268">
    <property type="entry name" value="CADHERIN_2"/>
    <property type="match status" value="1"/>
</dbReference>
<reference evidence="4 5" key="2">
    <citation type="submission" date="2011-11" db="EMBL/GenBank/DDBJ databases">
        <authorList>
            <consortium name="US DOE Joint Genome Institute"/>
            <person name="Lucas S."/>
            <person name="Han J."/>
            <person name="Lapidus A."/>
            <person name="Cheng J.-F."/>
            <person name="Goodwin L."/>
            <person name="Pitluck S."/>
            <person name="Peters L."/>
            <person name="Ovchinnikova G."/>
            <person name="Zhang X."/>
            <person name="Detter J.C."/>
            <person name="Han C."/>
            <person name="Tapia R."/>
            <person name="Land M."/>
            <person name="Hauser L."/>
            <person name="Kyrpides N."/>
            <person name="Ivanova N."/>
            <person name="Pagani I."/>
            <person name="Vogl K."/>
            <person name="Liu Z."/>
            <person name="Overmann J."/>
            <person name="Frigaard N.-U."/>
            <person name="Bryant D."/>
            <person name="Woyke T."/>
        </authorList>
    </citation>
    <scope>NUCLEOTIDE SEQUENCE [LARGE SCALE GENOMIC DNA]</scope>
    <source>
        <strain evidence="4 5">970</strain>
    </source>
</reference>
<dbReference type="InterPro" id="IPR018511">
    <property type="entry name" value="Hemolysin-typ_Ca-bd_CS"/>
</dbReference>
<evidence type="ECO:0000313" key="4">
    <source>
        <dbReference type="EMBL" id="EIC20103.1"/>
    </source>
</evidence>
<proteinExistence type="predicted"/>
<dbReference type="eggNOG" id="COG2931">
    <property type="taxonomic scope" value="Bacteria"/>
</dbReference>
<dbReference type="GO" id="GO:0007156">
    <property type="term" value="P:homophilic cell adhesion via plasma membrane adhesion molecules"/>
    <property type="evidence" value="ECO:0007669"/>
    <property type="project" value="InterPro"/>
</dbReference>
<evidence type="ECO:0000259" key="3">
    <source>
        <dbReference type="PROSITE" id="PS50268"/>
    </source>
</evidence>
<dbReference type="Pfam" id="PF19077">
    <property type="entry name" value="Big_13"/>
    <property type="match status" value="1"/>
</dbReference>
<feature type="compositionally biased region" description="Polar residues" evidence="2">
    <location>
        <begin position="171"/>
        <end position="191"/>
    </location>
</feature>
<accession>H8Z434</accession>
<dbReference type="InterPro" id="IPR002126">
    <property type="entry name" value="Cadherin-like_dom"/>
</dbReference>
<feature type="compositionally biased region" description="Basic and acidic residues" evidence="2">
    <location>
        <begin position="1324"/>
        <end position="1334"/>
    </location>
</feature>
<feature type="region of interest" description="Disordered" evidence="2">
    <location>
        <begin position="1300"/>
        <end position="1358"/>
    </location>
</feature>
<dbReference type="GO" id="GO:0016020">
    <property type="term" value="C:membrane"/>
    <property type="evidence" value="ECO:0007669"/>
    <property type="project" value="InterPro"/>
</dbReference>
<dbReference type="CDD" id="cd11304">
    <property type="entry name" value="Cadherin_repeat"/>
    <property type="match status" value="1"/>
</dbReference>
<evidence type="ECO:0000256" key="2">
    <source>
        <dbReference type="SAM" id="MobiDB-lite"/>
    </source>
</evidence>
<dbReference type="InterPro" id="IPR044016">
    <property type="entry name" value="Big_13"/>
</dbReference>
<reference evidence="5" key="1">
    <citation type="submission" date="2011-06" db="EMBL/GenBank/DDBJ databases">
        <authorList>
            <consortium name="US DOE Joint Genome Institute (JGI-PGF)"/>
            <person name="Lucas S."/>
            <person name="Han J."/>
            <person name="Lapidus A."/>
            <person name="Cheng J.-F."/>
            <person name="Goodwin L."/>
            <person name="Pitluck S."/>
            <person name="Peters L."/>
            <person name="Land M.L."/>
            <person name="Hauser L."/>
            <person name="Vogl K."/>
            <person name="Liu Z."/>
            <person name="Overmann J."/>
            <person name="Frigaard N.-U."/>
            <person name="Bryant D.A."/>
            <person name="Woyke T.J."/>
        </authorList>
    </citation>
    <scope>NUCLEOTIDE SEQUENCE [LARGE SCALE GENOMIC DNA]</scope>
    <source>
        <strain evidence="5">970</strain>
    </source>
</reference>
<protein>
    <recommendedName>
        <fullName evidence="3">Cadherin domain-containing protein</fullName>
    </recommendedName>
</protein>
<dbReference type="InterPro" id="IPR001343">
    <property type="entry name" value="Hemolysn_Ca-bd"/>
</dbReference>
<dbReference type="OrthoDB" id="7068720at2"/>
<dbReference type="eggNOG" id="COG2982">
    <property type="taxonomic scope" value="Bacteria"/>
</dbReference>
<dbReference type="InterPro" id="IPR013783">
    <property type="entry name" value="Ig-like_fold"/>
</dbReference>
<feature type="domain" description="Cadherin" evidence="3">
    <location>
        <begin position="313"/>
        <end position="395"/>
    </location>
</feature>
<dbReference type="RefSeq" id="WP_009150506.1">
    <property type="nucleotide sequence ID" value="NZ_CP121471.1"/>
</dbReference>
<feature type="region of interest" description="Disordered" evidence="2">
    <location>
        <begin position="171"/>
        <end position="226"/>
    </location>
</feature>
<dbReference type="Gene3D" id="2.60.40.60">
    <property type="entry name" value="Cadherins"/>
    <property type="match status" value="1"/>
</dbReference>
<dbReference type="STRING" id="631362.Thi970DRAFT_03719"/>
<name>H8Z434_9GAMM</name>
<dbReference type="PROSITE" id="PS00330">
    <property type="entry name" value="HEMOLYSIN_CALCIUM"/>
    <property type="match status" value="1"/>
</dbReference>
<evidence type="ECO:0000256" key="1">
    <source>
        <dbReference type="ARBA" id="ARBA00022837"/>
    </source>
</evidence>
<dbReference type="Pfam" id="PF00353">
    <property type="entry name" value="HemolysinCabind"/>
    <property type="match status" value="2"/>
</dbReference>
<organism evidence="4 5">
    <name type="scientific">Thiorhodovibrio frisius</name>
    <dbReference type="NCBI Taxonomy" id="631362"/>
    <lineage>
        <taxon>Bacteria</taxon>
        <taxon>Pseudomonadati</taxon>
        <taxon>Pseudomonadota</taxon>
        <taxon>Gammaproteobacteria</taxon>
        <taxon>Chromatiales</taxon>
        <taxon>Chromatiaceae</taxon>
        <taxon>Thiorhodovibrio</taxon>
    </lineage>
</organism>
<dbReference type="Gene3D" id="2.60.40.10">
    <property type="entry name" value="Immunoglobulins"/>
    <property type="match status" value="1"/>
</dbReference>
<dbReference type="Proteomes" id="UP000002964">
    <property type="component" value="Unassembled WGS sequence"/>
</dbReference>
<dbReference type="InterPro" id="IPR015919">
    <property type="entry name" value="Cadherin-like_sf"/>
</dbReference>
<dbReference type="SUPFAM" id="SSF49313">
    <property type="entry name" value="Cadherin-like"/>
    <property type="match status" value="1"/>
</dbReference>